<organism evidence="1">
    <name type="scientific">Arundo donax</name>
    <name type="common">Giant reed</name>
    <name type="synonym">Donax arundinaceus</name>
    <dbReference type="NCBI Taxonomy" id="35708"/>
    <lineage>
        <taxon>Eukaryota</taxon>
        <taxon>Viridiplantae</taxon>
        <taxon>Streptophyta</taxon>
        <taxon>Embryophyta</taxon>
        <taxon>Tracheophyta</taxon>
        <taxon>Spermatophyta</taxon>
        <taxon>Magnoliopsida</taxon>
        <taxon>Liliopsida</taxon>
        <taxon>Poales</taxon>
        <taxon>Poaceae</taxon>
        <taxon>PACMAD clade</taxon>
        <taxon>Arundinoideae</taxon>
        <taxon>Arundineae</taxon>
        <taxon>Arundo</taxon>
    </lineage>
</organism>
<sequence>MYSKSTERMHFSLSSRN</sequence>
<dbReference type="AlphaFoldDB" id="A0A0A8Z2F9"/>
<name>A0A0A8Z2F9_ARUDO</name>
<reference evidence="1" key="1">
    <citation type="submission" date="2014-09" db="EMBL/GenBank/DDBJ databases">
        <authorList>
            <person name="Magalhaes I.L.F."/>
            <person name="Oliveira U."/>
            <person name="Santos F.R."/>
            <person name="Vidigal T.H.D.A."/>
            <person name="Brescovit A.D."/>
            <person name="Santos A.J."/>
        </authorList>
    </citation>
    <scope>NUCLEOTIDE SEQUENCE</scope>
    <source>
        <tissue evidence="1">Shoot tissue taken approximately 20 cm above the soil surface</tissue>
    </source>
</reference>
<accession>A0A0A8Z2F9</accession>
<evidence type="ECO:0000313" key="1">
    <source>
        <dbReference type="EMBL" id="JAD29032.1"/>
    </source>
</evidence>
<proteinExistence type="predicted"/>
<protein>
    <submittedName>
        <fullName evidence="1">Uncharacterized protein</fullName>
    </submittedName>
</protein>
<dbReference type="EMBL" id="GBRH01268863">
    <property type="protein sequence ID" value="JAD29032.1"/>
    <property type="molecule type" value="Transcribed_RNA"/>
</dbReference>
<reference evidence="1" key="2">
    <citation type="journal article" date="2015" name="Data Brief">
        <title>Shoot transcriptome of the giant reed, Arundo donax.</title>
        <authorList>
            <person name="Barrero R.A."/>
            <person name="Guerrero F.D."/>
            <person name="Moolhuijzen P."/>
            <person name="Goolsby J.A."/>
            <person name="Tidwell J."/>
            <person name="Bellgard S.E."/>
            <person name="Bellgard M.I."/>
        </authorList>
    </citation>
    <scope>NUCLEOTIDE SEQUENCE</scope>
    <source>
        <tissue evidence="1">Shoot tissue taken approximately 20 cm above the soil surface</tissue>
    </source>
</reference>